<feature type="region of interest" description="Disordered" evidence="1">
    <location>
        <begin position="1"/>
        <end position="22"/>
    </location>
</feature>
<gene>
    <name evidence="2" type="ORF">OK117_05170</name>
</gene>
<proteinExistence type="predicted"/>
<dbReference type="EMBL" id="CP109886">
    <property type="protein sequence ID" value="WCF29254.1"/>
    <property type="molecule type" value="Genomic_DNA"/>
</dbReference>
<evidence type="ECO:0000313" key="3">
    <source>
        <dbReference type="Proteomes" id="UP001211513"/>
    </source>
</evidence>
<sequence>MGINTQPKPEENNQTIKNMEKNEKTTARIKTTVTIANLTKKRHPKLSLSEFHKSIINKTQEKKSSS</sequence>
<evidence type="ECO:0000313" key="2">
    <source>
        <dbReference type="EMBL" id="WCF29254.1"/>
    </source>
</evidence>
<reference evidence="2" key="2">
    <citation type="submission" date="2022-10" db="EMBL/GenBank/DDBJ databases">
        <authorList>
            <person name="Landa B."/>
            <person name="Arias-Giraldo L.F."/>
            <person name="Roman-Ecija M."/>
            <person name="Velasco-Amo M.P."/>
            <person name="De La Fuente L."/>
            <person name="Marco-Noales E."/>
            <person name="Moralejo E."/>
        </authorList>
    </citation>
    <scope>NUCLEOTIDE SEQUENCE</scope>
    <source>
        <strain evidence="2">CFBP8073</strain>
    </source>
</reference>
<dbReference type="RefSeq" id="WP_199276021.1">
    <property type="nucleotide sequence ID" value="NZ_CP109886.1"/>
</dbReference>
<organism evidence="2 3">
    <name type="scientific">Xylella fastidiosa subsp. fastidiosa</name>
    <dbReference type="NCBI Taxonomy" id="644356"/>
    <lineage>
        <taxon>Bacteria</taxon>
        <taxon>Pseudomonadati</taxon>
        <taxon>Pseudomonadota</taxon>
        <taxon>Gammaproteobacteria</taxon>
        <taxon>Lysobacterales</taxon>
        <taxon>Lysobacteraceae</taxon>
        <taxon>Xylella</taxon>
    </lineage>
</organism>
<reference evidence="2" key="1">
    <citation type="journal article" date="2022" name="Phytopathology">
        <title>Complete circularized genome resources of seven strains of Xylella fastidiosa subsp. fastidiosa using hybrid assembly reveals unknown plasmids.</title>
        <authorList>
            <person name="Velasco-Amo M.D.P."/>
            <person name="Arias-Giraldo L.F.F."/>
            <person name="Ecija M.R."/>
            <person name="De La Fuente L."/>
            <person name="Marco-Noales E."/>
            <person name="Moralejo E."/>
            <person name="Navas-Cort J.A."/>
            <person name="Landa B.B."/>
        </authorList>
    </citation>
    <scope>NUCLEOTIDE SEQUENCE</scope>
    <source>
        <strain evidence="2">CFBP8073</strain>
    </source>
</reference>
<name>A0AAJ5R4U0_XYLFS</name>
<feature type="compositionally biased region" description="Polar residues" evidence="1">
    <location>
        <begin position="1"/>
        <end position="17"/>
    </location>
</feature>
<dbReference type="Proteomes" id="UP001211513">
    <property type="component" value="Chromosome"/>
</dbReference>
<accession>A0AAJ5R4U0</accession>
<evidence type="ECO:0000256" key="1">
    <source>
        <dbReference type="SAM" id="MobiDB-lite"/>
    </source>
</evidence>
<protein>
    <submittedName>
        <fullName evidence="2">Uncharacterized protein</fullName>
    </submittedName>
</protein>
<dbReference type="AlphaFoldDB" id="A0AAJ5R4U0"/>